<dbReference type="EMBL" id="SCHB01000006">
    <property type="protein sequence ID" value="TBW71749.1"/>
    <property type="molecule type" value="Genomic_DNA"/>
</dbReference>
<dbReference type="STRING" id="28035.B6N84_05395"/>
<evidence type="ECO:0000256" key="1">
    <source>
        <dbReference type="ARBA" id="ARBA00009267"/>
    </source>
</evidence>
<reference evidence="6 8" key="2">
    <citation type="journal article" date="2019" name="Sci. Transl. Med.">
        <title>Quorum sensing between bacterial species on the skin protects against epidermal injury in atopic dermatitis.</title>
        <authorList>
            <person name="Williams M.R."/>
        </authorList>
    </citation>
    <scope>NUCLEOTIDE SEQUENCE [LARGE SCALE GENOMIC DNA]</scope>
    <source>
        <strain evidence="6 8">E7</strain>
    </source>
</reference>
<reference evidence="5 7" key="1">
    <citation type="submission" date="2016-01" db="EMBL/GenBank/DDBJ databases">
        <authorList>
            <person name="Mitreva M."/>
            <person name="Pepin K.H."/>
            <person name="Mihindukulasuriya K.A."/>
            <person name="Fulton R."/>
            <person name="Fronick C."/>
            <person name="O'Laughlin M."/>
            <person name="Miner T."/>
            <person name="Herter B."/>
            <person name="Rosa B.A."/>
            <person name="Cordes M."/>
            <person name="Tomlinson C."/>
            <person name="Wollam A."/>
            <person name="Palsikar V.B."/>
            <person name="Mardis E.R."/>
            <person name="Wilson R.K."/>
        </authorList>
    </citation>
    <scope>NUCLEOTIDE SEQUENCE [LARGE SCALE GENOMIC DNA]</scope>
    <source>
        <strain evidence="5 7">MJR7738</strain>
    </source>
</reference>
<name>A0A133Q740_STALU</name>
<proteinExistence type="inferred from homology"/>
<protein>
    <recommendedName>
        <fullName evidence="2">Signal transduction protein TRAP</fullName>
    </recommendedName>
    <alternativeName>
        <fullName evidence="3">Target of RNAIII-activating protein</fullName>
    </alternativeName>
</protein>
<dbReference type="Gene3D" id="3.30.70.100">
    <property type="match status" value="1"/>
</dbReference>
<dbReference type="InterPro" id="IPR007138">
    <property type="entry name" value="ABM_dom"/>
</dbReference>
<comment type="caution">
    <text evidence="6">The sequence shown here is derived from an EMBL/GenBank/DDBJ whole genome shotgun (WGS) entry which is preliminary data.</text>
</comment>
<evidence type="ECO:0000313" key="5">
    <source>
        <dbReference type="EMBL" id="KXA38697.1"/>
    </source>
</evidence>
<sequence>MKIYTTYGTYGFLNQIRINNEDRQLFVFSTADNSVIIEESSNPSILKHPTTYETITAYNELNSNHFYSAIFIPTAENYAYQLEKKLAQLTLDFSSFGGFKSYRFLKPVEGTTYKIYFGFADRQSYEDFKTSELFQQHFSKSALSQFFGASSQHSSYFERYLYPVKD</sequence>
<dbReference type="EMBL" id="LRQI01000041">
    <property type="protein sequence ID" value="KXA38697.1"/>
    <property type="molecule type" value="Genomic_DNA"/>
</dbReference>
<organism evidence="6 8">
    <name type="scientific">Staphylococcus lugdunensis</name>
    <dbReference type="NCBI Taxonomy" id="28035"/>
    <lineage>
        <taxon>Bacteria</taxon>
        <taxon>Bacillati</taxon>
        <taxon>Bacillota</taxon>
        <taxon>Bacilli</taxon>
        <taxon>Bacillales</taxon>
        <taxon>Staphylococcaceae</taxon>
        <taxon>Staphylococcus</taxon>
    </lineage>
</organism>
<dbReference type="AlphaFoldDB" id="A0A133Q740"/>
<dbReference type="Proteomes" id="UP000070063">
    <property type="component" value="Unassembled WGS sequence"/>
</dbReference>
<feature type="domain" description="ABM" evidence="4">
    <location>
        <begin position="66"/>
        <end position="157"/>
    </location>
</feature>
<evidence type="ECO:0000313" key="7">
    <source>
        <dbReference type="Proteomes" id="UP000070063"/>
    </source>
</evidence>
<dbReference type="InterPro" id="IPR011008">
    <property type="entry name" value="Dimeric_a/b-barrel"/>
</dbReference>
<gene>
    <name evidence="6" type="ORF">EQ812_09765</name>
    <name evidence="5" type="ORF">HMPREF3225_01100</name>
</gene>
<evidence type="ECO:0000256" key="2">
    <source>
        <dbReference type="ARBA" id="ARBA00018486"/>
    </source>
</evidence>
<evidence type="ECO:0000313" key="8">
    <source>
        <dbReference type="Proteomes" id="UP000293637"/>
    </source>
</evidence>
<dbReference type="PROSITE" id="PS51725">
    <property type="entry name" value="ABM"/>
    <property type="match status" value="1"/>
</dbReference>
<accession>A0A133Q740</accession>
<dbReference type="Proteomes" id="UP000293637">
    <property type="component" value="Unassembled WGS sequence"/>
</dbReference>
<dbReference type="PANTHER" id="PTHR34474:SF2">
    <property type="entry name" value="SIGNAL TRANSDUCTION PROTEIN TRAP"/>
    <property type="match status" value="1"/>
</dbReference>
<dbReference type="PANTHER" id="PTHR34474">
    <property type="entry name" value="SIGNAL TRANSDUCTION PROTEIN TRAP"/>
    <property type="match status" value="1"/>
</dbReference>
<evidence type="ECO:0000256" key="3">
    <source>
        <dbReference type="ARBA" id="ARBA00032861"/>
    </source>
</evidence>
<dbReference type="RefSeq" id="WP_002458778.1">
    <property type="nucleotide sequence ID" value="NZ_AP021848.1"/>
</dbReference>
<comment type="similarity">
    <text evidence="1">Belongs to the TRAP family.</text>
</comment>
<evidence type="ECO:0000313" key="6">
    <source>
        <dbReference type="EMBL" id="TBW71749.1"/>
    </source>
</evidence>
<dbReference type="eggNOG" id="COG2329">
    <property type="taxonomic scope" value="Bacteria"/>
</dbReference>
<dbReference type="GeneID" id="58089425"/>
<evidence type="ECO:0000259" key="4">
    <source>
        <dbReference type="PROSITE" id="PS51725"/>
    </source>
</evidence>
<dbReference type="SUPFAM" id="SSF54909">
    <property type="entry name" value="Dimeric alpha+beta barrel"/>
    <property type="match status" value="1"/>
</dbReference>
<dbReference type="InterPro" id="IPR050404">
    <property type="entry name" value="Heme-degrading_MO"/>
</dbReference>